<dbReference type="VEuPathDB" id="FungiDB:RO3G_08922"/>
<evidence type="ECO:0000313" key="3">
    <source>
        <dbReference type="Proteomes" id="UP000009138"/>
    </source>
</evidence>
<dbReference type="InParanoid" id="I1C6Y2"/>
<proteinExistence type="predicted"/>
<dbReference type="GeneID" id="93615888"/>
<feature type="coiled-coil region" evidence="1">
    <location>
        <begin position="1"/>
        <end position="28"/>
    </location>
</feature>
<evidence type="ECO:0000313" key="2">
    <source>
        <dbReference type="EMBL" id="EIE84212.1"/>
    </source>
</evidence>
<name>I1C6Y2_RHIO9</name>
<dbReference type="OrthoDB" id="2277387at2759"/>
<protein>
    <submittedName>
        <fullName evidence="2">Uncharacterized protein</fullName>
    </submittedName>
</protein>
<sequence>MEKTRKEFRELKKNMNHLMEEMDSLSFNLKTSKERVLVEILVEIEQDLTTREEVNVDLQVLLENEIQTQKESDTDAQQTMRNAYARLVSVMMSPVRRVGGAYVRMIGDA</sequence>
<gene>
    <name evidence="2" type="ORF">RO3G_08922</name>
</gene>
<dbReference type="AlphaFoldDB" id="I1C6Y2"/>
<dbReference type="Proteomes" id="UP000009138">
    <property type="component" value="Unassembled WGS sequence"/>
</dbReference>
<keyword evidence="3" id="KW-1185">Reference proteome</keyword>
<keyword evidence="1" id="KW-0175">Coiled coil</keyword>
<accession>I1C6Y2</accession>
<dbReference type="EMBL" id="CH476737">
    <property type="protein sequence ID" value="EIE84212.1"/>
    <property type="molecule type" value="Genomic_DNA"/>
</dbReference>
<reference evidence="2 3" key="1">
    <citation type="journal article" date="2009" name="PLoS Genet.">
        <title>Genomic analysis of the basal lineage fungus Rhizopus oryzae reveals a whole-genome duplication.</title>
        <authorList>
            <person name="Ma L.-J."/>
            <person name="Ibrahim A.S."/>
            <person name="Skory C."/>
            <person name="Grabherr M.G."/>
            <person name="Burger G."/>
            <person name="Butler M."/>
            <person name="Elias M."/>
            <person name="Idnurm A."/>
            <person name="Lang B.F."/>
            <person name="Sone T."/>
            <person name="Abe A."/>
            <person name="Calvo S.E."/>
            <person name="Corrochano L.M."/>
            <person name="Engels R."/>
            <person name="Fu J."/>
            <person name="Hansberg W."/>
            <person name="Kim J.-M."/>
            <person name="Kodira C.D."/>
            <person name="Koehrsen M.J."/>
            <person name="Liu B."/>
            <person name="Miranda-Saavedra D."/>
            <person name="O'Leary S."/>
            <person name="Ortiz-Castellanos L."/>
            <person name="Poulter R."/>
            <person name="Rodriguez-Romero J."/>
            <person name="Ruiz-Herrera J."/>
            <person name="Shen Y.-Q."/>
            <person name="Zeng Q."/>
            <person name="Galagan J."/>
            <person name="Birren B.W."/>
            <person name="Cuomo C.A."/>
            <person name="Wickes B.L."/>
        </authorList>
    </citation>
    <scope>NUCLEOTIDE SEQUENCE [LARGE SCALE GENOMIC DNA]</scope>
    <source>
        <strain evidence="3">RA 99-880 / ATCC MYA-4621 / FGSC 9543 / NRRL 43880</strain>
    </source>
</reference>
<organism evidence="2 3">
    <name type="scientific">Rhizopus delemar (strain RA 99-880 / ATCC MYA-4621 / FGSC 9543 / NRRL 43880)</name>
    <name type="common">Mucormycosis agent</name>
    <name type="synonym">Rhizopus arrhizus var. delemar</name>
    <dbReference type="NCBI Taxonomy" id="246409"/>
    <lineage>
        <taxon>Eukaryota</taxon>
        <taxon>Fungi</taxon>
        <taxon>Fungi incertae sedis</taxon>
        <taxon>Mucoromycota</taxon>
        <taxon>Mucoromycotina</taxon>
        <taxon>Mucoromycetes</taxon>
        <taxon>Mucorales</taxon>
        <taxon>Mucorineae</taxon>
        <taxon>Rhizopodaceae</taxon>
        <taxon>Rhizopus</taxon>
    </lineage>
</organism>
<evidence type="ECO:0000256" key="1">
    <source>
        <dbReference type="SAM" id="Coils"/>
    </source>
</evidence>
<dbReference type="RefSeq" id="XP_067519608.1">
    <property type="nucleotide sequence ID" value="XM_067663507.1"/>
</dbReference>
<dbReference type="STRING" id="246409.I1C6Y2"/>